<accession>A0A2N3Y8Q9</accession>
<name>A0A2N3Y8Q9_SACSN</name>
<keyword evidence="4" id="KW-1185">Reference proteome</keyword>
<evidence type="ECO:0000256" key="1">
    <source>
        <dbReference type="SAM" id="MobiDB-lite"/>
    </source>
</evidence>
<reference evidence="3" key="1">
    <citation type="submission" date="2017-12" db="EMBL/GenBank/DDBJ databases">
        <title>Sequencing the genomes of 1000 Actinobacteria strains.</title>
        <authorList>
            <person name="Klenk H.-P."/>
        </authorList>
    </citation>
    <scope>NUCLEOTIDE SEQUENCE [LARGE SCALE GENOMIC DNA]</scope>
    <source>
        <strain evidence="3">DSM 44228</strain>
    </source>
</reference>
<feature type="signal peptide" evidence="2">
    <location>
        <begin position="1"/>
        <end position="25"/>
    </location>
</feature>
<evidence type="ECO:0000313" key="4">
    <source>
        <dbReference type="Proteomes" id="UP000233786"/>
    </source>
</evidence>
<feature type="chain" id="PRO_5039629462" evidence="2">
    <location>
        <begin position="26"/>
        <end position="181"/>
    </location>
</feature>
<dbReference type="EMBL" id="PJNB01000001">
    <property type="protein sequence ID" value="PKW19275.1"/>
    <property type="molecule type" value="Genomic_DNA"/>
</dbReference>
<proteinExistence type="predicted"/>
<keyword evidence="2" id="KW-0732">Signal</keyword>
<evidence type="ECO:0000256" key="2">
    <source>
        <dbReference type="SAM" id="SignalP"/>
    </source>
</evidence>
<feature type="compositionally biased region" description="Pro residues" evidence="1">
    <location>
        <begin position="106"/>
        <end position="116"/>
    </location>
</feature>
<comment type="caution">
    <text evidence="3">The sequence shown here is derived from an EMBL/GenBank/DDBJ whole genome shotgun (WGS) entry which is preliminary data.</text>
</comment>
<sequence length="181" mass="18504">MFTRIHRAALAAGVGLLVSSGISTADQDPTTYVLRNYDADGHLVSVVGDTGGAADVACSSGVEYPHYSPPPRAGSVLFKVRVKCDGQGAPPDIHVNGVLGFVPGDPAGPPPPPAPVEPRSVSSQTQRVPVPGEATYYTPAQGQPPVLGSHWYTGGYEAGFVAPIQGPIGNGDTPLVPVTTP</sequence>
<dbReference type="Proteomes" id="UP000233786">
    <property type="component" value="Unassembled WGS sequence"/>
</dbReference>
<feature type="region of interest" description="Disordered" evidence="1">
    <location>
        <begin position="104"/>
        <end position="125"/>
    </location>
</feature>
<protein>
    <submittedName>
        <fullName evidence="3">Uncharacterized protein</fullName>
    </submittedName>
</protein>
<evidence type="ECO:0000313" key="3">
    <source>
        <dbReference type="EMBL" id="PKW19275.1"/>
    </source>
</evidence>
<dbReference type="AlphaFoldDB" id="A0A2N3Y8Q9"/>
<organism evidence="3 4">
    <name type="scientific">Saccharopolyspora spinosa</name>
    <dbReference type="NCBI Taxonomy" id="60894"/>
    <lineage>
        <taxon>Bacteria</taxon>
        <taxon>Bacillati</taxon>
        <taxon>Actinomycetota</taxon>
        <taxon>Actinomycetes</taxon>
        <taxon>Pseudonocardiales</taxon>
        <taxon>Pseudonocardiaceae</taxon>
        <taxon>Saccharopolyspora</taxon>
    </lineage>
</organism>
<gene>
    <name evidence="3" type="ORF">A8926_7439</name>
</gene>